<reference evidence="1 2" key="1">
    <citation type="journal article" date="2015" name="Genome Announc.">
        <title>Expanding the biotechnology potential of lactobacilli through comparative genomics of 213 strains and associated genera.</title>
        <authorList>
            <person name="Sun Z."/>
            <person name="Harris H.M."/>
            <person name="McCann A."/>
            <person name="Guo C."/>
            <person name="Argimon S."/>
            <person name="Zhang W."/>
            <person name="Yang X."/>
            <person name="Jeffery I.B."/>
            <person name="Cooney J.C."/>
            <person name="Kagawa T.F."/>
            <person name="Liu W."/>
            <person name="Song Y."/>
            <person name="Salvetti E."/>
            <person name="Wrobel A."/>
            <person name="Rasinkangas P."/>
            <person name="Parkhill J."/>
            <person name="Rea M.C."/>
            <person name="O'Sullivan O."/>
            <person name="Ritari J."/>
            <person name="Douillard F.P."/>
            <person name="Paul Ross R."/>
            <person name="Yang R."/>
            <person name="Briner A.E."/>
            <person name="Felis G.E."/>
            <person name="de Vos W.M."/>
            <person name="Barrangou R."/>
            <person name="Klaenhammer T.R."/>
            <person name="Caufield P.W."/>
            <person name="Cui Y."/>
            <person name="Zhang H."/>
            <person name="O'Toole P.W."/>
        </authorList>
    </citation>
    <scope>NUCLEOTIDE SEQUENCE [LARGE SCALE GENOMIC DNA]</scope>
    <source>
        <strain evidence="1 2">DSM 16982</strain>
    </source>
</reference>
<protein>
    <recommendedName>
        <fullName evidence="3">WYL domain-containing protein</fullName>
    </recommendedName>
</protein>
<organism evidence="1 2">
    <name type="scientific">Companilactobacillus nantensis DSM 16982</name>
    <dbReference type="NCBI Taxonomy" id="1423774"/>
    <lineage>
        <taxon>Bacteria</taxon>
        <taxon>Bacillati</taxon>
        <taxon>Bacillota</taxon>
        <taxon>Bacilli</taxon>
        <taxon>Lactobacillales</taxon>
        <taxon>Lactobacillaceae</taxon>
        <taxon>Companilactobacillus</taxon>
    </lineage>
</organism>
<dbReference type="Proteomes" id="UP000051302">
    <property type="component" value="Unassembled WGS sequence"/>
</dbReference>
<evidence type="ECO:0008006" key="3">
    <source>
        <dbReference type="Google" id="ProtNLM"/>
    </source>
</evidence>
<evidence type="ECO:0000313" key="2">
    <source>
        <dbReference type="Proteomes" id="UP000051302"/>
    </source>
</evidence>
<sequence length="223" mass="25766">MGMLHGEKLDLDRYRRLYGKSERTFHRDLEAIRDNEYFNEDHRLHYDTVQKKHYVTNKGSINSAEVLAIAKILVDSRALPKEELKEVINKLVGLVATENQSKVKMLLGTIGESYISSAKNSILSSVEQFSKWITAKRSIAFKYNGIINGANNSKMQIGVPLSIHYDNHHFYIMMYLIDEDKTFLYRLDKFSKITPKGRAVNVPANKRPDIDQMINKNLLIEQM</sequence>
<name>A0A0R1W8X1_9LACO</name>
<dbReference type="STRING" id="1423774.FD31_GL002013"/>
<dbReference type="EMBL" id="AZFV01000043">
    <property type="protein sequence ID" value="KRM14321.1"/>
    <property type="molecule type" value="Genomic_DNA"/>
</dbReference>
<comment type="caution">
    <text evidence="1">The sequence shown here is derived from an EMBL/GenBank/DDBJ whole genome shotgun (WGS) entry which is preliminary data.</text>
</comment>
<evidence type="ECO:0000313" key="1">
    <source>
        <dbReference type="EMBL" id="KRM14321.1"/>
    </source>
</evidence>
<dbReference type="AlphaFoldDB" id="A0A0R1W8X1"/>
<keyword evidence="2" id="KW-1185">Reference proteome</keyword>
<accession>A0A0R1W8X1</accession>
<gene>
    <name evidence="1" type="ORF">FD31_GL002013</name>
</gene>
<proteinExistence type="predicted"/>
<dbReference type="PATRIC" id="fig|1423774.3.peg.2092"/>